<name>A0A386AZ87_9CHLO</name>
<accession>A0A386AZ87</accession>
<evidence type="ECO:0000313" key="2">
    <source>
        <dbReference type="EMBL" id="AYC64758.1"/>
    </source>
</evidence>
<feature type="region of interest" description="Disordered" evidence="1">
    <location>
        <begin position="84"/>
        <end position="107"/>
    </location>
</feature>
<protein>
    <submittedName>
        <fullName evidence="2">Uncharacterized protein</fullName>
    </submittedName>
</protein>
<feature type="compositionally biased region" description="Low complexity" evidence="1">
    <location>
        <begin position="86"/>
        <end position="107"/>
    </location>
</feature>
<keyword evidence="2" id="KW-0934">Plastid</keyword>
<reference evidence="2" key="2">
    <citation type="journal article" date="2019" name="Mol. Phylogenet. Evol.">
        <title>Reassessment of the classification of bryopsidales (chlorophyta) based on chloroplast phylogenomic analyses.</title>
        <authorList>
            <person name="Cremen M.C."/>
            <person name="Leliaert F."/>
            <person name="West J."/>
            <person name="Lam D.W."/>
            <person name="Shimada S."/>
            <person name="Lopez-Bautista J.M."/>
            <person name="Verbruggen H."/>
        </authorList>
    </citation>
    <scope>NUCLEOTIDE SEQUENCE</scope>
</reference>
<sequence>MRSINRTFRYYSPSSSTNFVSPFFQNSLTQPFLLESEQSAQIRHNPIEARLESLQEQQSIDRFLEEIDGFVEYVVDSLTNPPVTNPPITSHSLTSPSTSVGSSQTSVVSPPPSSVAIYNDLSVLQRNPIYLTGVEGYFQKIH</sequence>
<proteinExistence type="predicted"/>
<evidence type="ECO:0000256" key="1">
    <source>
        <dbReference type="SAM" id="MobiDB-lite"/>
    </source>
</evidence>
<organism evidence="2">
    <name type="scientific">Boodleopsis sp. FL1161</name>
    <dbReference type="NCBI Taxonomy" id="2364084"/>
    <lineage>
        <taxon>Eukaryota</taxon>
        <taxon>Viridiplantae</taxon>
        <taxon>Chlorophyta</taxon>
        <taxon>core chlorophytes</taxon>
        <taxon>Ulvophyceae</taxon>
        <taxon>TCBD clade</taxon>
        <taxon>Bryopsidales</taxon>
        <taxon>Halimedineae</taxon>
        <taxon>Halimedaceae</taxon>
        <taxon>Rhipileae</taxon>
        <taxon>Boodleopsis</taxon>
    </lineage>
</organism>
<dbReference type="AlphaFoldDB" id="A0A386AZ87"/>
<dbReference type="EMBL" id="MH591102">
    <property type="protein sequence ID" value="AYC64758.1"/>
    <property type="molecule type" value="Genomic_DNA"/>
</dbReference>
<reference evidence="2" key="1">
    <citation type="submission" date="2018-07" db="EMBL/GenBank/DDBJ databases">
        <authorList>
            <person name="Quirk P.G."/>
            <person name="Krulwich T.A."/>
        </authorList>
    </citation>
    <scope>NUCLEOTIDE SEQUENCE</scope>
</reference>
<keyword evidence="2" id="KW-0150">Chloroplast</keyword>
<geneLocation type="chloroplast" evidence="2"/>
<gene>
    <name evidence="2" type="primary">orf142</name>
</gene>